<dbReference type="GO" id="GO:0016747">
    <property type="term" value="F:acyltransferase activity, transferring groups other than amino-acyl groups"/>
    <property type="evidence" value="ECO:0007669"/>
    <property type="project" value="InterPro"/>
</dbReference>
<evidence type="ECO:0000259" key="2">
    <source>
        <dbReference type="Pfam" id="PF00561"/>
    </source>
</evidence>
<dbReference type="SUPFAM" id="SSF53474">
    <property type="entry name" value="alpha/beta-Hydrolases"/>
    <property type="match status" value="1"/>
</dbReference>
<dbReference type="Gene3D" id="3.40.50.1820">
    <property type="entry name" value="alpha/beta hydrolase"/>
    <property type="match status" value="1"/>
</dbReference>
<accession>A0A1Y2MCN5</accession>
<proteinExistence type="inferred from homology"/>
<sequence length="325" mass="36690">MSSQGPPPIQYYEISNFTFHNGDTLPKVRIAYQILNPRQEKVAVVHTCFRGRISNTLNHADYALRDYKVIVIALLGNGESSSPSNTDSFPAKLEYMDCVKAQHKLLTEELKVDQVEVMLGFSMGGQITYHWIATHRHFVKNAVIVCSSAKTSRHNFQFLEGPRAGLENARDAEKGIRAFGKAYSAWLTSAEWFDQELWRKMGFESLEAWDDMATFKGYEGWSGEDLLAMLGMWQRGDISRCGMGLDGDLVKALKHIDARVLLMPCETDQYFRPKANEREAEHLKGGRVAVVPSVWGHIAGGGANEEDNRWMERKIAEFFKGGYPS</sequence>
<dbReference type="InterPro" id="IPR008220">
    <property type="entry name" value="HAT_MetX-like"/>
</dbReference>
<dbReference type="PANTHER" id="PTHR32268:SF15">
    <property type="entry name" value="HOMOSERINE ACETYLTRANSFERASE FAMILY PROTEIN (AFU_ORTHOLOGUE AFUA_1G15350)"/>
    <property type="match status" value="1"/>
</dbReference>
<dbReference type="STRING" id="105696.A0A1Y2MCN5"/>
<dbReference type="Pfam" id="PF00561">
    <property type="entry name" value="Abhydrolase_1"/>
    <property type="match status" value="1"/>
</dbReference>
<dbReference type="InParanoid" id="A0A1Y2MCN5"/>
<feature type="domain" description="AB hydrolase-1" evidence="2">
    <location>
        <begin position="60"/>
        <end position="153"/>
    </location>
</feature>
<evidence type="ECO:0000313" key="3">
    <source>
        <dbReference type="EMBL" id="OSS53008.1"/>
    </source>
</evidence>
<dbReference type="AlphaFoldDB" id="A0A1Y2MCN5"/>
<keyword evidence="4" id="KW-1185">Reference proteome</keyword>
<gene>
    <name evidence="3" type="ORF">B5807_02350</name>
</gene>
<protein>
    <recommendedName>
        <fullName evidence="2">AB hydrolase-1 domain-containing protein</fullName>
    </recommendedName>
</protein>
<reference evidence="3 4" key="1">
    <citation type="journal article" date="2017" name="Genome Announc.">
        <title>Genome sequence of the saprophytic ascomycete Epicoccum nigrum ICMP 19927 strain isolated from New Zealand.</title>
        <authorList>
            <person name="Fokin M."/>
            <person name="Fleetwood D."/>
            <person name="Weir B.S."/>
            <person name="Villas-Boas S.G."/>
        </authorList>
    </citation>
    <scope>NUCLEOTIDE SEQUENCE [LARGE SCALE GENOMIC DNA]</scope>
    <source>
        <strain evidence="3 4">ICMP 19927</strain>
    </source>
</reference>
<name>A0A1Y2MCN5_EPING</name>
<organism evidence="3 4">
    <name type="scientific">Epicoccum nigrum</name>
    <name type="common">Soil fungus</name>
    <name type="synonym">Epicoccum purpurascens</name>
    <dbReference type="NCBI Taxonomy" id="105696"/>
    <lineage>
        <taxon>Eukaryota</taxon>
        <taxon>Fungi</taxon>
        <taxon>Dikarya</taxon>
        <taxon>Ascomycota</taxon>
        <taxon>Pezizomycotina</taxon>
        <taxon>Dothideomycetes</taxon>
        <taxon>Pleosporomycetidae</taxon>
        <taxon>Pleosporales</taxon>
        <taxon>Pleosporineae</taxon>
        <taxon>Didymellaceae</taxon>
        <taxon>Epicoccum</taxon>
    </lineage>
</organism>
<dbReference type="InterPro" id="IPR029058">
    <property type="entry name" value="AB_hydrolase_fold"/>
</dbReference>
<dbReference type="PANTHER" id="PTHR32268">
    <property type="entry name" value="HOMOSERINE O-ACETYLTRANSFERASE"/>
    <property type="match status" value="1"/>
</dbReference>
<dbReference type="EMBL" id="KZ107839">
    <property type="protein sequence ID" value="OSS53008.1"/>
    <property type="molecule type" value="Genomic_DNA"/>
</dbReference>
<comment type="similarity">
    <text evidence="1">Belongs to the AB hydrolase superfamily. MetX family.</text>
</comment>
<dbReference type="InterPro" id="IPR000073">
    <property type="entry name" value="AB_hydrolase_1"/>
</dbReference>
<evidence type="ECO:0000256" key="1">
    <source>
        <dbReference type="ARBA" id="ARBA00006886"/>
    </source>
</evidence>
<dbReference type="Proteomes" id="UP000193240">
    <property type="component" value="Unassembled WGS sequence"/>
</dbReference>
<evidence type="ECO:0000313" key="4">
    <source>
        <dbReference type="Proteomes" id="UP000193240"/>
    </source>
</evidence>
<dbReference type="OMA" id="DCVRAQH"/>